<keyword evidence="5" id="KW-0472">Membrane</keyword>
<dbReference type="Gene3D" id="1.25.40.10">
    <property type="entry name" value="Tetratricopeptide repeat domain"/>
    <property type="match status" value="2"/>
</dbReference>
<dbReference type="SUPFAM" id="SSF46689">
    <property type="entry name" value="Homeodomain-like"/>
    <property type="match status" value="1"/>
</dbReference>
<evidence type="ECO:0000259" key="6">
    <source>
        <dbReference type="PROSITE" id="PS01124"/>
    </source>
</evidence>
<dbReference type="GO" id="GO:0043565">
    <property type="term" value="F:sequence-specific DNA binding"/>
    <property type="evidence" value="ECO:0007669"/>
    <property type="project" value="InterPro"/>
</dbReference>
<sequence>MENGFIHRLTKIIDTNLHNEHFGPEELAAEMGMSYSSLHRRLKENLKKNISIFIRERRLEKAKEILQNENLSVAEIAYKVGFGSPTYFNKCFHEYFGISPGEFKKGGKNKTVEAQSAKGKFFKVLSLAGGLIVVFALAYFFLNGRISGLTNEVPSEKSIAVLPVKYIGPPTYQYQAEGCMEELLDKLMKLEDLRVISRTSVEKYRQTSKSIKDIGKELKVSAMLESTFQKTEEGLILFLKLYRAENEELIWQKKFQDNLANVSVFQNEAAQLVAGELHVRLSPTEKQLLEKINGTNVEAQDFFRQGRNQFFLYQMDNTRKEALNEASIFFEKALAIDSAHAPSYAALATVYWEKNYNTTYFEANFLDSAFYLAQRALDCDKQSEEAYLIRGKYYYEMNDDRKALTDIQNVLEINPNFWEAYSVLSRIYTWRQPDFVKAIENGQKAISLNQGPGLAELYSQLGFAFACAGFKEEAKAHFNNAFDLTSTGDSLSYYLSVGTLEQYFGDYLMAEKYLDLALACDSGNVFLLRRLGGNNNLLKNYSKSLYYYQKWMQKKDSLNILDLGEAHRIGLAYAKTGQPAKANEYFALEENYCLEAIEKQRDFAQNSRAYYDLAAVYAFQGKKAEAYELLDEFIKNKTFPLWWVNLAKDDPLFEKIVNEKRFNELLVQMEKKYLSEHERVKKWMEENDLFIENSSFY</sequence>
<feature type="transmembrane region" description="Helical" evidence="5">
    <location>
        <begin position="124"/>
        <end position="142"/>
    </location>
</feature>
<keyword evidence="5" id="KW-0812">Transmembrane</keyword>
<keyword evidence="4" id="KW-0802">TPR repeat</keyword>
<protein>
    <submittedName>
        <fullName evidence="7">AraC-type DNA-binding protein</fullName>
    </submittedName>
</protein>
<evidence type="ECO:0000256" key="1">
    <source>
        <dbReference type="ARBA" id="ARBA00023015"/>
    </source>
</evidence>
<dbReference type="Gene3D" id="1.10.10.60">
    <property type="entry name" value="Homeodomain-like"/>
    <property type="match status" value="1"/>
</dbReference>
<dbReference type="InterPro" id="IPR009057">
    <property type="entry name" value="Homeodomain-like_sf"/>
</dbReference>
<dbReference type="SMART" id="SM00028">
    <property type="entry name" value="TPR"/>
    <property type="match status" value="5"/>
</dbReference>
<proteinExistence type="predicted"/>
<keyword evidence="1" id="KW-0805">Transcription regulation</keyword>
<dbReference type="OrthoDB" id="358279at2"/>
<dbReference type="InterPro" id="IPR020449">
    <property type="entry name" value="Tscrpt_reg_AraC-type_HTH"/>
</dbReference>
<dbReference type="GO" id="GO:0003700">
    <property type="term" value="F:DNA-binding transcription factor activity"/>
    <property type="evidence" value="ECO:0007669"/>
    <property type="project" value="InterPro"/>
</dbReference>
<dbReference type="SMART" id="SM00342">
    <property type="entry name" value="HTH_ARAC"/>
    <property type="match status" value="1"/>
</dbReference>
<evidence type="ECO:0000256" key="2">
    <source>
        <dbReference type="ARBA" id="ARBA00023125"/>
    </source>
</evidence>
<gene>
    <name evidence="7" type="ORF">SAMN05444280_12637</name>
</gene>
<keyword evidence="5" id="KW-1133">Transmembrane helix</keyword>
<dbReference type="PANTHER" id="PTHR43280">
    <property type="entry name" value="ARAC-FAMILY TRANSCRIPTIONAL REGULATOR"/>
    <property type="match status" value="1"/>
</dbReference>
<dbReference type="EMBL" id="FQZE01000026">
    <property type="protein sequence ID" value="SHJ68592.1"/>
    <property type="molecule type" value="Genomic_DNA"/>
</dbReference>
<dbReference type="PROSITE" id="PS01124">
    <property type="entry name" value="HTH_ARAC_FAMILY_2"/>
    <property type="match status" value="1"/>
</dbReference>
<dbReference type="InterPro" id="IPR018060">
    <property type="entry name" value="HTH_AraC"/>
</dbReference>
<dbReference type="InterPro" id="IPR011990">
    <property type="entry name" value="TPR-like_helical_dom_sf"/>
</dbReference>
<dbReference type="InterPro" id="IPR019734">
    <property type="entry name" value="TPR_rpt"/>
</dbReference>
<dbReference type="STRING" id="1168035.SAMN05444280_12637"/>
<keyword evidence="2 7" id="KW-0238">DNA-binding</keyword>
<dbReference type="PANTHER" id="PTHR43280:SF2">
    <property type="entry name" value="HTH-TYPE TRANSCRIPTIONAL REGULATOR EXSA"/>
    <property type="match status" value="1"/>
</dbReference>
<dbReference type="AlphaFoldDB" id="A0A1M6LBS3"/>
<dbReference type="PRINTS" id="PR00032">
    <property type="entry name" value="HTHARAC"/>
</dbReference>
<dbReference type="Proteomes" id="UP000184050">
    <property type="component" value="Unassembled WGS sequence"/>
</dbReference>
<dbReference type="NCBIfam" id="NF047558">
    <property type="entry name" value="TPR_END_plus"/>
    <property type="match status" value="1"/>
</dbReference>
<dbReference type="RefSeq" id="WP_073171482.1">
    <property type="nucleotide sequence ID" value="NZ_FQZE01000026.1"/>
</dbReference>
<evidence type="ECO:0000313" key="8">
    <source>
        <dbReference type="Proteomes" id="UP000184050"/>
    </source>
</evidence>
<keyword evidence="8" id="KW-1185">Reference proteome</keyword>
<feature type="repeat" description="TPR" evidence="4">
    <location>
        <begin position="384"/>
        <end position="417"/>
    </location>
</feature>
<dbReference type="Pfam" id="PF13181">
    <property type="entry name" value="TPR_8"/>
    <property type="match status" value="1"/>
</dbReference>
<evidence type="ECO:0000256" key="5">
    <source>
        <dbReference type="SAM" id="Phobius"/>
    </source>
</evidence>
<name>A0A1M6LBS3_9BACT</name>
<evidence type="ECO:0000256" key="4">
    <source>
        <dbReference type="PROSITE-ProRule" id="PRU00339"/>
    </source>
</evidence>
<organism evidence="7 8">
    <name type="scientific">Tangfeifania diversioriginum</name>
    <dbReference type="NCBI Taxonomy" id="1168035"/>
    <lineage>
        <taxon>Bacteria</taxon>
        <taxon>Pseudomonadati</taxon>
        <taxon>Bacteroidota</taxon>
        <taxon>Bacteroidia</taxon>
        <taxon>Marinilabiliales</taxon>
        <taxon>Prolixibacteraceae</taxon>
        <taxon>Tangfeifania</taxon>
    </lineage>
</organism>
<dbReference type="SUPFAM" id="SSF48452">
    <property type="entry name" value="TPR-like"/>
    <property type="match status" value="2"/>
</dbReference>
<keyword evidence="3" id="KW-0804">Transcription</keyword>
<feature type="domain" description="HTH araC/xylS-type" evidence="6">
    <location>
        <begin position="7"/>
        <end position="106"/>
    </location>
</feature>
<accession>A0A1M6LBS3</accession>
<dbReference type="PROSITE" id="PS50005">
    <property type="entry name" value="TPR"/>
    <property type="match status" value="1"/>
</dbReference>
<evidence type="ECO:0000313" key="7">
    <source>
        <dbReference type="EMBL" id="SHJ68592.1"/>
    </source>
</evidence>
<reference evidence="7 8" key="1">
    <citation type="submission" date="2016-11" db="EMBL/GenBank/DDBJ databases">
        <authorList>
            <person name="Jaros S."/>
            <person name="Januszkiewicz K."/>
            <person name="Wedrychowicz H."/>
        </authorList>
    </citation>
    <scope>NUCLEOTIDE SEQUENCE [LARGE SCALE GENOMIC DNA]</scope>
    <source>
        <strain evidence="7 8">DSM 27063</strain>
    </source>
</reference>
<dbReference type="Pfam" id="PF12833">
    <property type="entry name" value="HTH_18"/>
    <property type="match status" value="1"/>
</dbReference>
<evidence type="ECO:0000256" key="3">
    <source>
        <dbReference type="ARBA" id="ARBA00023163"/>
    </source>
</evidence>